<evidence type="ECO:0000259" key="11">
    <source>
        <dbReference type="PROSITE" id="PS52029"/>
    </source>
</evidence>
<keyword evidence="7 9" id="KW-0573">Peptidoglycan synthesis</keyword>
<dbReference type="AlphaFoldDB" id="A0A2S9QDE7"/>
<feature type="signal peptide" evidence="10">
    <location>
        <begin position="1"/>
        <end position="20"/>
    </location>
</feature>
<evidence type="ECO:0000313" key="13">
    <source>
        <dbReference type="Proteomes" id="UP000237682"/>
    </source>
</evidence>
<keyword evidence="6 9" id="KW-0133">Cell shape</keyword>
<proteinExistence type="inferred from homology"/>
<dbReference type="CDD" id="cd16913">
    <property type="entry name" value="YkuD_like"/>
    <property type="match status" value="1"/>
</dbReference>
<feature type="domain" description="L,D-TPase catalytic" evidence="11">
    <location>
        <begin position="63"/>
        <end position="195"/>
    </location>
</feature>
<dbReference type="InterPro" id="IPR005490">
    <property type="entry name" value="LD_TPept_cat_dom"/>
</dbReference>
<keyword evidence="13" id="KW-1185">Reference proteome</keyword>
<dbReference type="PROSITE" id="PS51257">
    <property type="entry name" value="PROKAR_LIPOPROTEIN"/>
    <property type="match status" value="1"/>
</dbReference>
<comment type="caution">
    <text evidence="12">The sequence shown here is derived from an EMBL/GenBank/DDBJ whole genome shotgun (WGS) entry which is preliminary data.</text>
</comment>
<organism evidence="12 13">
    <name type="scientific">Labrys okinawensis</name>
    <dbReference type="NCBI Taxonomy" id="346911"/>
    <lineage>
        <taxon>Bacteria</taxon>
        <taxon>Pseudomonadati</taxon>
        <taxon>Pseudomonadota</taxon>
        <taxon>Alphaproteobacteria</taxon>
        <taxon>Hyphomicrobiales</taxon>
        <taxon>Xanthobacteraceae</taxon>
        <taxon>Labrys</taxon>
    </lineage>
</organism>
<dbReference type="GO" id="GO:0071972">
    <property type="term" value="F:peptidoglycan L,D-transpeptidase activity"/>
    <property type="evidence" value="ECO:0007669"/>
    <property type="project" value="TreeGrafter"/>
</dbReference>
<accession>A0A2S9QDE7</accession>
<dbReference type="GO" id="GO:0018104">
    <property type="term" value="P:peptidoglycan-protein cross-linking"/>
    <property type="evidence" value="ECO:0007669"/>
    <property type="project" value="TreeGrafter"/>
</dbReference>
<evidence type="ECO:0000256" key="6">
    <source>
        <dbReference type="ARBA" id="ARBA00022960"/>
    </source>
</evidence>
<evidence type="ECO:0000256" key="5">
    <source>
        <dbReference type="ARBA" id="ARBA00022801"/>
    </source>
</evidence>
<gene>
    <name evidence="12" type="ORF">C5L14_12110</name>
</gene>
<dbReference type="Proteomes" id="UP000237682">
    <property type="component" value="Unassembled WGS sequence"/>
</dbReference>
<dbReference type="SUPFAM" id="SSF141523">
    <property type="entry name" value="L,D-transpeptidase catalytic domain-like"/>
    <property type="match status" value="1"/>
</dbReference>
<dbReference type="GO" id="GO:0071555">
    <property type="term" value="P:cell wall organization"/>
    <property type="evidence" value="ECO:0007669"/>
    <property type="project" value="UniProtKB-UniRule"/>
</dbReference>
<dbReference type="Gene3D" id="2.40.440.10">
    <property type="entry name" value="L,D-transpeptidase catalytic domain-like"/>
    <property type="match status" value="1"/>
</dbReference>
<dbReference type="FunFam" id="2.40.440.10:FF:000002">
    <property type="entry name" value="L,D-transpeptidase ErfK/SrfK"/>
    <property type="match status" value="1"/>
</dbReference>
<evidence type="ECO:0000256" key="8">
    <source>
        <dbReference type="ARBA" id="ARBA00023316"/>
    </source>
</evidence>
<evidence type="ECO:0000256" key="4">
    <source>
        <dbReference type="ARBA" id="ARBA00022679"/>
    </source>
</evidence>
<evidence type="ECO:0000256" key="9">
    <source>
        <dbReference type="PROSITE-ProRule" id="PRU01373"/>
    </source>
</evidence>
<dbReference type="InterPro" id="IPR038063">
    <property type="entry name" value="Transpep_catalytic_dom"/>
</dbReference>
<dbReference type="RefSeq" id="WP_105862296.1">
    <property type="nucleotide sequence ID" value="NZ_PUEJ01000004.1"/>
</dbReference>
<protein>
    <recommendedName>
        <fullName evidence="11">L,D-TPase catalytic domain-containing protein</fullName>
    </recommendedName>
</protein>
<comment type="pathway">
    <text evidence="1 9">Cell wall biogenesis; peptidoglycan biosynthesis.</text>
</comment>
<evidence type="ECO:0000313" key="12">
    <source>
        <dbReference type="EMBL" id="PRH87361.1"/>
    </source>
</evidence>
<dbReference type="InterPro" id="IPR050979">
    <property type="entry name" value="LD-transpeptidase"/>
</dbReference>
<evidence type="ECO:0000256" key="7">
    <source>
        <dbReference type="ARBA" id="ARBA00022984"/>
    </source>
</evidence>
<dbReference type="Pfam" id="PF03734">
    <property type="entry name" value="YkuD"/>
    <property type="match status" value="1"/>
</dbReference>
<dbReference type="EMBL" id="PUEJ01000004">
    <property type="protein sequence ID" value="PRH87361.1"/>
    <property type="molecule type" value="Genomic_DNA"/>
</dbReference>
<dbReference type="UniPathway" id="UPA00219"/>
<keyword evidence="5" id="KW-0378">Hydrolase</keyword>
<feature type="chain" id="PRO_5015516467" description="L,D-TPase catalytic domain-containing protein" evidence="10">
    <location>
        <begin position="21"/>
        <end position="195"/>
    </location>
</feature>
<evidence type="ECO:0000256" key="3">
    <source>
        <dbReference type="ARBA" id="ARBA00022676"/>
    </source>
</evidence>
<evidence type="ECO:0000256" key="10">
    <source>
        <dbReference type="SAM" id="SignalP"/>
    </source>
</evidence>
<feature type="active site" description="Nucleophile" evidence="9">
    <location>
        <position position="171"/>
    </location>
</feature>
<reference evidence="12 13" key="1">
    <citation type="submission" date="2018-02" db="EMBL/GenBank/DDBJ databases">
        <title>Whole genome sequencing of endophytic bacterium.</title>
        <authorList>
            <person name="Eedara R."/>
            <person name="Podile A.R."/>
        </authorList>
    </citation>
    <scope>NUCLEOTIDE SEQUENCE [LARGE SCALE GENOMIC DNA]</scope>
    <source>
        <strain evidence="12 13">RP1T</strain>
    </source>
</reference>
<dbReference type="PANTHER" id="PTHR30582">
    <property type="entry name" value="L,D-TRANSPEPTIDASE"/>
    <property type="match status" value="1"/>
</dbReference>
<keyword evidence="3" id="KW-0328">Glycosyltransferase</keyword>
<evidence type="ECO:0000256" key="2">
    <source>
        <dbReference type="ARBA" id="ARBA00005992"/>
    </source>
</evidence>
<dbReference type="OrthoDB" id="9813664at2"/>
<keyword evidence="10" id="KW-0732">Signal</keyword>
<dbReference type="GO" id="GO:0005576">
    <property type="term" value="C:extracellular region"/>
    <property type="evidence" value="ECO:0007669"/>
    <property type="project" value="TreeGrafter"/>
</dbReference>
<comment type="similarity">
    <text evidence="2">Belongs to the YkuD family.</text>
</comment>
<keyword evidence="4" id="KW-0808">Transferase</keyword>
<dbReference type="GO" id="GO:0016757">
    <property type="term" value="F:glycosyltransferase activity"/>
    <property type="evidence" value="ECO:0007669"/>
    <property type="project" value="UniProtKB-KW"/>
</dbReference>
<sequence length="195" mass="21685">MKLVHYAVLAAMSLSLGACQYTKTADPVLSERDAQFMAMIPTGDVDKMYARYMVDNPTGEPPGVIVVETKQHLLYYTLPDGKAMRYGVALGSEAFGWTGEAVIDHKAEWPTWNPPAEMIARWPHVKRTEGGWTNPLGARALYLFQGGKDTLYRIHGTNEPEKIGRSVSSGCIRMRNIDVIDLYNRVPAGTKVIVR</sequence>
<dbReference type="GO" id="GO:0008360">
    <property type="term" value="P:regulation of cell shape"/>
    <property type="evidence" value="ECO:0007669"/>
    <property type="project" value="UniProtKB-UniRule"/>
</dbReference>
<feature type="active site" description="Proton donor/acceptor" evidence="9">
    <location>
        <position position="155"/>
    </location>
</feature>
<name>A0A2S9QDE7_9HYPH</name>
<keyword evidence="8 9" id="KW-0961">Cell wall biogenesis/degradation</keyword>
<dbReference type="PANTHER" id="PTHR30582:SF24">
    <property type="entry name" value="L,D-TRANSPEPTIDASE ERFK_SRFK-RELATED"/>
    <property type="match status" value="1"/>
</dbReference>
<evidence type="ECO:0000256" key="1">
    <source>
        <dbReference type="ARBA" id="ARBA00004752"/>
    </source>
</evidence>
<dbReference type="PROSITE" id="PS52029">
    <property type="entry name" value="LD_TPASE"/>
    <property type="match status" value="1"/>
</dbReference>